<dbReference type="EMBL" id="CP136051">
    <property type="protein sequence ID" value="WOK08368.1"/>
    <property type="molecule type" value="Genomic_DNA"/>
</dbReference>
<sequence length="79" mass="9420">MALEIVWSDEANEGLDEIIEYLEENWTEKEIHHFFTRLEACLSISKKLRINRRTQLGNQEPRSISIQNTLLFSTRLMIR</sequence>
<dbReference type="InterPro" id="IPR035093">
    <property type="entry name" value="RelE/ParE_toxin_dom_sf"/>
</dbReference>
<dbReference type="Gene3D" id="3.30.2310.20">
    <property type="entry name" value="RelE-like"/>
    <property type="match status" value="1"/>
</dbReference>
<organism evidence="1 2">
    <name type="scientific">Imperialibacter roseus</name>
    <dbReference type="NCBI Taxonomy" id="1324217"/>
    <lineage>
        <taxon>Bacteria</taxon>
        <taxon>Pseudomonadati</taxon>
        <taxon>Bacteroidota</taxon>
        <taxon>Cytophagia</taxon>
        <taxon>Cytophagales</taxon>
        <taxon>Flammeovirgaceae</taxon>
        <taxon>Imperialibacter</taxon>
    </lineage>
</organism>
<protein>
    <recommendedName>
        <fullName evidence="3">Type II toxin-antitoxin system RelE/ParE family toxin</fullName>
    </recommendedName>
</protein>
<reference evidence="1 2" key="1">
    <citation type="journal article" date="2023" name="Microbiol. Resour. Announc.">
        <title>Complete Genome Sequence of Imperialibacter roseus strain P4T.</title>
        <authorList>
            <person name="Tizabi D.R."/>
            <person name="Bachvaroff T."/>
            <person name="Hill R.T."/>
        </authorList>
    </citation>
    <scope>NUCLEOTIDE SEQUENCE [LARGE SCALE GENOMIC DNA]</scope>
    <source>
        <strain evidence="1 2">P4T</strain>
    </source>
</reference>
<gene>
    <name evidence="1" type="ORF">RT717_06915</name>
</gene>
<proteinExistence type="predicted"/>
<accession>A0ABZ0ITL2</accession>
<name>A0ABZ0ITL2_9BACT</name>
<evidence type="ECO:0000313" key="1">
    <source>
        <dbReference type="EMBL" id="WOK08368.1"/>
    </source>
</evidence>
<keyword evidence="2" id="KW-1185">Reference proteome</keyword>
<dbReference type="RefSeq" id="WP_317491009.1">
    <property type="nucleotide sequence ID" value="NZ_CP136051.1"/>
</dbReference>
<dbReference type="Proteomes" id="UP001302349">
    <property type="component" value="Chromosome"/>
</dbReference>
<evidence type="ECO:0008006" key="3">
    <source>
        <dbReference type="Google" id="ProtNLM"/>
    </source>
</evidence>
<evidence type="ECO:0000313" key="2">
    <source>
        <dbReference type="Proteomes" id="UP001302349"/>
    </source>
</evidence>